<dbReference type="InterPro" id="IPR000531">
    <property type="entry name" value="Beta-barrel_TonB"/>
</dbReference>
<feature type="chain" id="PRO_5026880183" evidence="6">
    <location>
        <begin position="38"/>
        <end position="895"/>
    </location>
</feature>
<dbReference type="GO" id="GO:0009279">
    <property type="term" value="C:cell outer membrane"/>
    <property type="evidence" value="ECO:0007669"/>
    <property type="project" value="UniProtKB-SubCell"/>
</dbReference>
<keyword evidence="3 5" id="KW-0472">Membrane</keyword>
<evidence type="ECO:0000256" key="4">
    <source>
        <dbReference type="ARBA" id="ARBA00023237"/>
    </source>
</evidence>
<dbReference type="Proteomes" id="UP000475582">
    <property type="component" value="Unassembled WGS sequence"/>
</dbReference>
<dbReference type="InterPro" id="IPR012910">
    <property type="entry name" value="Plug_dom"/>
</dbReference>
<sequence length="895" mass="95491">MKGNSTVAVHARATGRMTPIAAAVAVLAMGMAMSAQAQEADKPENVVTVTGMRASLQQSLNQKKNADSVVEVITAEDIGKMPDKNVADSLSRVAGVTTTSAGSAEGSFGENEHVQLRGMLSQLTLTTLNGHTVSSGDWYGPNIAAGGRSVSYTLLPSDLVGRIVVHKSSQADLTEGGAAGTVDIQTRRPLEFKERLTTSASIEAAYSSAAKSTDPSVSALVNWKNDDNTFGVLAQVFSQTRKLQRAGSEGVWWDKTGATYPDASLAGKNISLLSGAVLFEQERKRQGGYVEAQWKPQSNVTLDLSGFLSTVDAKNYNTNYMADLINPVNGPGWNGVAVKPTGSATVSGNTITSIFYDKNVFGPSSAGAFSVVEDVAARPDAKTDSKFVNLDAKWVVNPDLTLNGKLGHTSGSGKTKDVGFEVLSGWNQGAGYSLTSDGIFVLNVPGGDKFVKAGGGIGGWGSYSESDDKETYGQIDADLKLESALVPSLKFGARYAKHERQLTKLAMTLGAGATDEAQIPDSAVGNYDANWYGNLPVNPTPGFRPFKISNDYVASWVAKYANFNTHAYQQEFDIKEDAAAAYLMANLQPTETISGNAGVRVVRTKMEIAAYLPGGAPTYSQSFTDVLPSLNLRADINKDLVGRFALNRGMSRPEFGQLAGNDLQDLQHTGVGSNPYLKPIRSNNVDLSLEWYFAPKALLSLGFFHSKLDGIIAYGHSILPYADASKAGVIANYDISAPINTDGRLNGFAAAYEQNIWGGFGLTGNYTYADGKQTSKLATGTCNGSASEDCSLYGTSKNSYNAGAYYEDDRFSARVSYSHRSTYKLGNRGGADYFQSANGSLNLSLNYTINKNIMLTVEAQNLNDPLLTVYKTDTTQIAGVYKNGKTIYGGLRIKY</sequence>
<name>A0A6L6PHW3_9BURK</name>
<feature type="domain" description="TonB-dependent receptor plug" evidence="8">
    <location>
        <begin position="63"/>
        <end position="181"/>
    </location>
</feature>
<evidence type="ECO:0000256" key="5">
    <source>
        <dbReference type="RuleBase" id="RU003357"/>
    </source>
</evidence>
<evidence type="ECO:0000259" key="8">
    <source>
        <dbReference type="Pfam" id="PF07715"/>
    </source>
</evidence>
<evidence type="ECO:0000313" key="10">
    <source>
        <dbReference type="Proteomes" id="UP000475582"/>
    </source>
</evidence>
<dbReference type="Pfam" id="PF00593">
    <property type="entry name" value="TonB_dep_Rec_b-barrel"/>
    <property type="match status" value="1"/>
</dbReference>
<gene>
    <name evidence="9" type="ORF">GM676_11250</name>
</gene>
<dbReference type="RefSeq" id="WP_155463645.1">
    <property type="nucleotide sequence ID" value="NZ_WNKY01000009.1"/>
</dbReference>
<evidence type="ECO:0000256" key="6">
    <source>
        <dbReference type="SAM" id="SignalP"/>
    </source>
</evidence>
<dbReference type="SUPFAM" id="SSF56935">
    <property type="entry name" value="Porins"/>
    <property type="match status" value="1"/>
</dbReference>
<protein>
    <submittedName>
        <fullName evidence="9">TonB-dependent receptor</fullName>
    </submittedName>
</protein>
<dbReference type="InterPro" id="IPR036942">
    <property type="entry name" value="Beta-barrel_TonB_sf"/>
</dbReference>
<dbReference type="Gene3D" id="2.40.170.20">
    <property type="entry name" value="TonB-dependent receptor, beta-barrel domain"/>
    <property type="match status" value="1"/>
</dbReference>
<comment type="subcellular location">
    <subcellularLocation>
        <location evidence="1 5">Cell outer membrane</location>
    </subcellularLocation>
</comment>
<dbReference type="AlphaFoldDB" id="A0A6L6PHW3"/>
<evidence type="ECO:0000256" key="1">
    <source>
        <dbReference type="ARBA" id="ARBA00004442"/>
    </source>
</evidence>
<evidence type="ECO:0000256" key="3">
    <source>
        <dbReference type="ARBA" id="ARBA00023136"/>
    </source>
</evidence>
<comment type="caution">
    <text evidence="9">The sequence shown here is derived from an EMBL/GenBank/DDBJ whole genome shotgun (WGS) entry which is preliminary data.</text>
</comment>
<organism evidence="9 10">
    <name type="scientific">Duganella radicis</name>
    <dbReference type="NCBI Taxonomy" id="551988"/>
    <lineage>
        <taxon>Bacteria</taxon>
        <taxon>Pseudomonadati</taxon>
        <taxon>Pseudomonadota</taxon>
        <taxon>Betaproteobacteria</taxon>
        <taxon>Burkholderiales</taxon>
        <taxon>Oxalobacteraceae</taxon>
        <taxon>Telluria group</taxon>
        <taxon>Duganella</taxon>
    </lineage>
</organism>
<feature type="domain" description="TonB-dependent receptor-like beta-barrel" evidence="7">
    <location>
        <begin position="427"/>
        <end position="862"/>
    </location>
</feature>
<keyword evidence="4" id="KW-0998">Cell outer membrane</keyword>
<dbReference type="InterPro" id="IPR037066">
    <property type="entry name" value="Plug_dom_sf"/>
</dbReference>
<dbReference type="InterPro" id="IPR010104">
    <property type="entry name" value="TonB_rcpt_bac"/>
</dbReference>
<accession>A0A6L6PHW3</accession>
<dbReference type="OrthoDB" id="8727862at2"/>
<dbReference type="NCBIfam" id="TIGR01782">
    <property type="entry name" value="TonB-Xanth-Caul"/>
    <property type="match status" value="1"/>
</dbReference>
<dbReference type="Gene3D" id="2.170.130.10">
    <property type="entry name" value="TonB-dependent receptor, plug domain"/>
    <property type="match status" value="1"/>
</dbReference>
<keyword evidence="6" id="KW-0732">Signal</keyword>
<dbReference type="CDD" id="cd01347">
    <property type="entry name" value="ligand_gated_channel"/>
    <property type="match status" value="1"/>
</dbReference>
<evidence type="ECO:0000313" key="9">
    <source>
        <dbReference type="EMBL" id="MTV38151.1"/>
    </source>
</evidence>
<feature type="signal peptide" evidence="6">
    <location>
        <begin position="1"/>
        <end position="37"/>
    </location>
</feature>
<keyword evidence="5" id="KW-0798">TonB box</keyword>
<keyword evidence="10" id="KW-1185">Reference proteome</keyword>
<dbReference type="EMBL" id="WNKY01000009">
    <property type="protein sequence ID" value="MTV38151.1"/>
    <property type="molecule type" value="Genomic_DNA"/>
</dbReference>
<comment type="similarity">
    <text evidence="2 5">Belongs to the TonB-dependent receptor family.</text>
</comment>
<keyword evidence="9" id="KW-0675">Receptor</keyword>
<reference evidence="9 10" key="1">
    <citation type="submission" date="2019-11" db="EMBL/GenBank/DDBJ databases">
        <title>Type strains purchased from KCTC, JCM and DSMZ.</title>
        <authorList>
            <person name="Lu H."/>
        </authorList>
    </citation>
    <scope>NUCLEOTIDE SEQUENCE [LARGE SCALE GENOMIC DNA]</scope>
    <source>
        <strain evidence="9 10">KCTC 22382</strain>
    </source>
</reference>
<proteinExistence type="inferred from homology"/>
<dbReference type="PANTHER" id="PTHR40980:SF3">
    <property type="entry name" value="TONB-DEPENDENT RECEPTOR-LIKE BETA-BARREL DOMAIN-CONTAINING PROTEIN"/>
    <property type="match status" value="1"/>
</dbReference>
<evidence type="ECO:0000259" key="7">
    <source>
        <dbReference type="Pfam" id="PF00593"/>
    </source>
</evidence>
<dbReference type="PANTHER" id="PTHR40980">
    <property type="entry name" value="PLUG DOMAIN-CONTAINING PROTEIN"/>
    <property type="match status" value="1"/>
</dbReference>
<dbReference type="Pfam" id="PF07715">
    <property type="entry name" value="Plug"/>
    <property type="match status" value="1"/>
</dbReference>
<evidence type="ECO:0000256" key="2">
    <source>
        <dbReference type="ARBA" id="ARBA00009810"/>
    </source>
</evidence>